<dbReference type="GO" id="GO:0004386">
    <property type="term" value="F:helicase activity"/>
    <property type="evidence" value="ECO:0007669"/>
    <property type="project" value="UniProtKB-KW"/>
</dbReference>
<dbReference type="InterPro" id="IPR055180">
    <property type="entry name" value="HsdR_RecA-like_helicase_dom_2"/>
</dbReference>
<dbReference type="GO" id="GO:0009307">
    <property type="term" value="P:DNA restriction-modification system"/>
    <property type="evidence" value="ECO:0007669"/>
    <property type="project" value="UniProtKB-KW"/>
</dbReference>
<dbReference type="Pfam" id="PF04313">
    <property type="entry name" value="HSDR_N"/>
    <property type="match status" value="1"/>
</dbReference>
<dbReference type="InterPro" id="IPR027417">
    <property type="entry name" value="P-loop_NTPase"/>
</dbReference>
<dbReference type="AlphaFoldDB" id="A0A9D1ZV50"/>
<keyword evidence="2" id="KW-0378">Hydrolase</keyword>
<dbReference type="SUPFAM" id="SSF52540">
    <property type="entry name" value="P-loop containing nucleoside triphosphate hydrolases"/>
    <property type="match status" value="1"/>
</dbReference>
<dbReference type="PANTHER" id="PTHR42927:SF1">
    <property type="entry name" value="HELICASE SUPERFAMILY 1 AND 2 DOMAIN-CONTAINING PROTEIN"/>
    <property type="match status" value="1"/>
</dbReference>
<dbReference type="InterPro" id="IPR040980">
    <property type="entry name" value="SWI2_SNF2"/>
</dbReference>
<gene>
    <name evidence="2" type="ORF">H9821_02980</name>
</gene>
<organism evidence="2 3">
    <name type="scientific">Candidatus Rothia avicola</name>
    <dbReference type="NCBI Taxonomy" id="2840478"/>
    <lineage>
        <taxon>Bacteria</taxon>
        <taxon>Bacillati</taxon>
        <taxon>Actinomycetota</taxon>
        <taxon>Actinomycetes</taxon>
        <taxon>Micrococcales</taxon>
        <taxon>Micrococcaceae</taxon>
        <taxon>Rothia</taxon>
    </lineage>
</organism>
<dbReference type="EMBL" id="DXCN01000027">
    <property type="protein sequence ID" value="HIY94614.1"/>
    <property type="molecule type" value="Genomic_DNA"/>
</dbReference>
<dbReference type="SMART" id="SM00487">
    <property type="entry name" value="DEXDc"/>
    <property type="match status" value="1"/>
</dbReference>
<evidence type="ECO:0000259" key="1">
    <source>
        <dbReference type="SMART" id="SM00487"/>
    </source>
</evidence>
<reference evidence="2" key="1">
    <citation type="journal article" date="2021" name="PeerJ">
        <title>Extensive microbial diversity within the chicken gut microbiome revealed by metagenomics and culture.</title>
        <authorList>
            <person name="Gilroy R."/>
            <person name="Ravi A."/>
            <person name="Getino M."/>
            <person name="Pursley I."/>
            <person name="Horton D.L."/>
            <person name="Alikhan N.F."/>
            <person name="Baker D."/>
            <person name="Gharbi K."/>
            <person name="Hall N."/>
            <person name="Watson M."/>
            <person name="Adriaenssens E.M."/>
            <person name="Foster-Nyarko E."/>
            <person name="Jarju S."/>
            <person name="Secka A."/>
            <person name="Antonio M."/>
            <person name="Oren A."/>
            <person name="Chaudhuri R.R."/>
            <person name="La Ragione R."/>
            <person name="Hildebrand F."/>
            <person name="Pallen M.J."/>
        </authorList>
    </citation>
    <scope>NUCLEOTIDE SEQUENCE</scope>
    <source>
        <strain evidence="2">ChiHjej12B11-9195</strain>
    </source>
</reference>
<keyword evidence="2" id="KW-0547">Nucleotide-binding</keyword>
<feature type="domain" description="Helicase ATP-binding" evidence="1">
    <location>
        <begin position="286"/>
        <end position="519"/>
    </location>
</feature>
<accession>A0A9D1ZV50</accession>
<keyword evidence="2" id="KW-0347">Helicase</keyword>
<dbReference type="PANTHER" id="PTHR42927">
    <property type="entry name" value="HELICASE SUPERFAMILY 1 AND 2 DOMAIN-CONTAINING PROTEIN"/>
    <property type="match status" value="1"/>
</dbReference>
<dbReference type="GO" id="GO:0005524">
    <property type="term" value="F:ATP binding"/>
    <property type="evidence" value="ECO:0007669"/>
    <property type="project" value="UniProtKB-KW"/>
</dbReference>
<evidence type="ECO:0000313" key="2">
    <source>
        <dbReference type="EMBL" id="HIY94614.1"/>
    </source>
</evidence>
<dbReference type="Gene3D" id="3.90.1570.50">
    <property type="match status" value="1"/>
</dbReference>
<dbReference type="InterPro" id="IPR007409">
    <property type="entry name" value="Restrct_endonuc_type1_HsdR_N"/>
</dbReference>
<dbReference type="Pfam" id="PF22679">
    <property type="entry name" value="T1R_D3-like"/>
    <property type="match status" value="1"/>
</dbReference>
<dbReference type="GO" id="GO:0003677">
    <property type="term" value="F:DNA binding"/>
    <property type="evidence" value="ECO:0007669"/>
    <property type="project" value="UniProtKB-KW"/>
</dbReference>
<name>A0A9D1ZV50_9MICC</name>
<dbReference type="Gene3D" id="3.40.50.300">
    <property type="entry name" value="P-loop containing nucleotide triphosphate hydrolases"/>
    <property type="match status" value="2"/>
</dbReference>
<dbReference type="Pfam" id="PF18766">
    <property type="entry name" value="SWI2_SNF2"/>
    <property type="match status" value="1"/>
</dbReference>
<protein>
    <submittedName>
        <fullName evidence="2">DEAD/DEAH box helicase family protein</fullName>
    </submittedName>
</protein>
<comment type="caution">
    <text evidence="2">The sequence shown here is derived from an EMBL/GenBank/DDBJ whole genome shotgun (WGS) entry which is preliminary data.</text>
</comment>
<proteinExistence type="predicted"/>
<dbReference type="GO" id="GO:0009035">
    <property type="term" value="F:type I site-specific deoxyribonuclease activity"/>
    <property type="evidence" value="ECO:0007669"/>
    <property type="project" value="UniProtKB-EC"/>
</dbReference>
<dbReference type="Proteomes" id="UP000824134">
    <property type="component" value="Unassembled WGS sequence"/>
</dbReference>
<dbReference type="CDD" id="cd22332">
    <property type="entry name" value="HsdR_N"/>
    <property type="match status" value="1"/>
</dbReference>
<reference evidence="2" key="2">
    <citation type="submission" date="2021-04" db="EMBL/GenBank/DDBJ databases">
        <authorList>
            <person name="Gilroy R."/>
        </authorList>
    </citation>
    <scope>NUCLEOTIDE SEQUENCE</scope>
    <source>
        <strain evidence="2">ChiHjej12B11-9195</strain>
    </source>
</reference>
<sequence length="1058" mass="117863">MRTHLERPLQQEICAHLAAHGWQHSPNSDGYDSVNALYPQDLFTWLETSDPVAYRSLVNPDEPASAQAAAQERIITALTKKLSLPEENGGGTLNTLRKGFRVLGARRDFKLLAPPPQDNRNPEVAKLYRANILRVVEEVRYDPHNQLSRIDLVLFVNGLPVATIEIKSEYAQTLAHATRQYREDRDPKTSPLLQEHRGALVHFALTQDEIAMTTRLAGKSTVFLPFNRGHKGGAGNPPVEGNLATSYFWREILDRDTWLTILTKFIYTNHQKVKDPFTGRTLTKASTRFPRYHQWRAVTRLVAAARQEGAGNKYLVQHSAGSGKTDSIAWLAHQLSNLHSATGERVFDSIIVIADRQVLDRQLQDAIDQLVTIPGVFMPITRGNGESKSKQLVEALTSGTPIIGVTLQTFPFAMEEMTKEGSQLAGRRFAVIADEAHSSQSGEATDSIKKMLNTEVSVEFEEGDSEADQEAMTRMAQRVVGSCEQVSFFAFTATPKEKTLEVFGRRPADGGAHVPFDLYSMKQAIEEGFILDVLQNYTTYDMAARIAQRNESTGADDEIDIRKGTRALIDFVDLHPTNVASKVAVILEHYQGTVQKELGGKAKAMVVTSSRVAAVKYQRAFQKAIAEKKLPLKTLVAFSGELPDPDIRPLNDDTPVPTVTEASMNPELRGQDLAAFFNQPDQNILVVANKYQTGFDQPLLVAMYVDKKLSGITAVQTLSRLNRRAEGKQNAYILDFVNDPKQILEAFATYYEDATIETESDLSLIDSQIDKLEATGIYTPADVEQFWLKWCKPGARQASYDSLLAVPVDRFKRRWFNAQQDAGSPGTSADAAAELEVLLEFRATLQQYVKSYAFFSQIFNFGNPYYEKLSAFADLLARRLRGFTLDAVSPDVLDIDDIVLTHYKLEKMKENQNLGLSSAPKVGLRGMTEAGLATIKERESKARSALIDLVNEYFNGLNLSDEYQVAFATTFVAEASKDEGLRQSAAANTKDDFAHSKMARNGLATMLWSYGSDTNELLDFVRKMPADKFMSLMLDLVLYERLRDETTDEDGGARLTVV</sequence>
<dbReference type="InterPro" id="IPR014001">
    <property type="entry name" value="Helicase_ATP-bd"/>
</dbReference>
<evidence type="ECO:0000313" key="3">
    <source>
        <dbReference type="Proteomes" id="UP000824134"/>
    </source>
</evidence>
<keyword evidence="2" id="KW-0067">ATP-binding</keyword>